<comment type="caution">
    <text evidence="10">The sequence shown here is derived from an EMBL/GenBank/DDBJ whole genome shotgun (WGS) entry which is preliminary data.</text>
</comment>
<dbReference type="GO" id="GO:0005524">
    <property type="term" value="F:ATP binding"/>
    <property type="evidence" value="ECO:0007669"/>
    <property type="project" value="UniProtKB-KW"/>
</dbReference>
<evidence type="ECO:0000256" key="6">
    <source>
        <dbReference type="ARBA" id="ARBA00022840"/>
    </source>
</evidence>
<dbReference type="SUPFAM" id="SSF52540">
    <property type="entry name" value="P-loop containing nucleoside triphosphate hydrolases"/>
    <property type="match status" value="1"/>
</dbReference>
<name>A0A417YYU4_9BACI</name>
<dbReference type="EMBL" id="QWEG01000002">
    <property type="protein sequence ID" value="RHW42805.1"/>
    <property type="molecule type" value="Genomic_DNA"/>
</dbReference>
<evidence type="ECO:0000256" key="1">
    <source>
        <dbReference type="ARBA" id="ARBA00007316"/>
    </source>
</evidence>
<proteinExistence type="inferred from homology"/>
<dbReference type="AlphaFoldDB" id="A0A417YYU4"/>
<evidence type="ECO:0000256" key="7">
    <source>
        <dbReference type="ARBA" id="ARBA00023137"/>
    </source>
</evidence>
<dbReference type="PANTHER" id="PTHR32309:SF13">
    <property type="entry name" value="FERRIC ENTEROBACTIN TRANSPORT PROTEIN FEPE"/>
    <property type="match status" value="1"/>
</dbReference>
<keyword evidence="3 10" id="KW-0808">Transferase</keyword>
<dbReference type="Gene3D" id="3.40.50.300">
    <property type="entry name" value="P-loop containing nucleotide triphosphate hydrolases"/>
    <property type="match status" value="1"/>
</dbReference>
<protein>
    <recommendedName>
        <fullName evidence="2">non-specific protein-tyrosine kinase</fullName>
        <ecNumber evidence="2">2.7.10.2</ecNumber>
    </recommendedName>
</protein>
<keyword evidence="6" id="KW-0067">ATP-binding</keyword>
<keyword evidence="11" id="KW-1185">Reference proteome</keyword>
<evidence type="ECO:0000256" key="5">
    <source>
        <dbReference type="ARBA" id="ARBA00022777"/>
    </source>
</evidence>
<organism evidence="10 11">
    <name type="scientific">Neobacillus notoginsengisoli</name>
    <dbReference type="NCBI Taxonomy" id="1578198"/>
    <lineage>
        <taxon>Bacteria</taxon>
        <taxon>Bacillati</taxon>
        <taxon>Bacillota</taxon>
        <taxon>Bacilli</taxon>
        <taxon>Bacillales</taxon>
        <taxon>Bacillaceae</taxon>
        <taxon>Neobacillus</taxon>
    </lineage>
</organism>
<keyword evidence="5 10" id="KW-0418">Kinase</keyword>
<dbReference type="RefSeq" id="WP_118919501.1">
    <property type="nucleotide sequence ID" value="NZ_QWEG01000002.1"/>
</dbReference>
<dbReference type="CDD" id="cd05387">
    <property type="entry name" value="BY-kinase"/>
    <property type="match status" value="1"/>
</dbReference>
<dbReference type="InterPro" id="IPR005702">
    <property type="entry name" value="Wzc-like_C"/>
</dbReference>
<gene>
    <name evidence="10" type="ORF">D1B31_04300</name>
</gene>
<dbReference type="Pfam" id="PF13614">
    <property type="entry name" value="AAA_31"/>
    <property type="match status" value="1"/>
</dbReference>
<dbReference type="EC" id="2.7.10.2" evidence="2"/>
<evidence type="ECO:0000313" key="11">
    <source>
        <dbReference type="Proteomes" id="UP000284416"/>
    </source>
</evidence>
<comment type="catalytic activity">
    <reaction evidence="8">
        <text>L-tyrosyl-[protein] + ATP = O-phospho-L-tyrosyl-[protein] + ADP + H(+)</text>
        <dbReference type="Rhea" id="RHEA:10596"/>
        <dbReference type="Rhea" id="RHEA-COMP:10136"/>
        <dbReference type="Rhea" id="RHEA-COMP:20101"/>
        <dbReference type="ChEBI" id="CHEBI:15378"/>
        <dbReference type="ChEBI" id="CHEBI:30616"/>
        <dbReference type="ChEBI" id="CHEBI:46858"/>
        <dbReference type="ChEBI" id="CHEBI:61978"/>
        <dbReference type="ChEBI" id="CHEBI:456216"/>
        <dbReference type="EC" id="2.7.10.2"/>
    </reaction>
</comment>
<keyword evidence="7" id="KW-0829">Tyrosine-protein kinase</keyword>
<evidence type="ECO:0000259" key="9">
    <source>
        <dbReference type="Pfam" id="PF13614"/>
    </source>
</evidence>
<feature type="domain" description="AAA" evidence="9">
    <location>
        <begin position="48"/>
        <end position="203"/>
    </location>
</feature>
<evidence type="ECO:0000256" key="3">
    <source>
        <dbReference type="ARBA" id="ARBA00022679"/>
    </source>
</evidence>
<accession>A0A417YYU4</accession>
<dbReference type="GO" id="GO:0004715">
    <property type="term" value="F:non-membrane spanning protein tyrosine kinase activity"/>
    <property type="evidence" value="ECO:0007669"/>
    <property type="project" value="UniProtKB-EC"/>
</dbReference>
<sequence>MKLTNRKSSFLNKKVSLVAATAPTCTIAEQYRTIRTNYLSSIDCKNARTIMITSANGQEGKSTVAANFAISLAQQGKKVLLIDANLRNPILDFSFKVKNSIGLSNLLNGRVRFEDTIADTGIQGVDLLPSGPIPLNPAELLGSPNMESLILKSTGLYDVVLLDTFSILEVSDAKILANQCDGLIIVIQSGKTKSDDIMKVKKQLKHSKAKCLGIILNES</sequence>
<evidence type="ECO:0000313" key="10">
    <source>
        <dbReference type="EMBL" id="RHW42805.1"/>
    </source>
</evidence>
<dbReference type="NCBIfam" id="TIGR01007">
    <property type="entry name" value="eps_fam"/>
    <property type="match status" value="1"/>
</dbReference>
<evidence type="ECO:0000256" key="8">
    <source>
        <dbReference type="ARBA" id="ARBA00051245"/>
    </source>
</evidence>
<comment type="similarity">
    <text evidence="1">Belongs to the CpsD/CapB family.</text>
</comment>
<dbReference type="GO" id="GO:0005886">
    <property type="term" value="C:plasma membrane"/>
    <property type="evidence" value="ECO:0007669"/>
    <property type="project" value="TreeGrafter"/>
</dbReference>
<dbReference type="InterPro" id="IPR027417">
    <property type="entry name" value="P-loop_NTPase"/>
</dbReference>
<reference evidence="10 11" key="1">
    <citation type="journal article" date="2017" name="Int. J. Syst. Evol. Microbiol.">
        <title>Bacillus notoginsengisoli sp. nov., a novel bacterium isolated from the rhizosphere of Panax notoginseng.</title>
        <authorList>
            <person name="Zhang M.Y."/>
            <person name="Cheng J."/>
            <person name="Cai Y."/>
            <person name="Zhang T.Y."/>
            <person name="Wu Y.Y."/>
            <person name="Manikprabhu D."/>
            <person name="Li W.J."/>
            <person name="Zhang Y.X."/>
        </authorList>
    </citation>
    <scope>NUCLEOTIDE SEQUENCE [LARGE SCALE GENOMIC DNA]</scope>
    <source>
        <strain evidence="10 11">JCM 30743</strain>
    </source>
</reference>
<dbReference type="InterPro" id="IPR025669">
    <property type="entry name" value="AAA_dom"/>
</dbReference>
<evidence type="ECO:0000256" key="4">
    <source>
        <dbReference type="ARBA" id="ARBA00022741"/>
    </source>
</evidence>
<dbReference type="OrthoDB" id="9794577at2"/>
<keyword evidence="4" id="KW-0547">Nucleotide-binding</keyword>
<dbReference type="InterPro" id="IPR050445">
    <property type="entry name" value="Bact_polysacc_biosynth/exp"/>
</dbReference>
<dbReference type="PANTHER" id="PTHR32309">
    <property type="entry name" value="TYROSINE-PROTEIN KINASE"/>
    <property type="match status" value="1"/>
</dbReference>
<evidence type="ECO:0000256" key="2">
    <source>
        <dbReference type="ARBA" id="ARBA00011903"/>
    </source>
</evidence>
<dbReference type="Proteomes" id="UP000284416">
    <property type="component" value="Unassembled WGS sequence"/>
</dbReference>